<feature type="domain" description="TonB-dependent receptor plug" evidence="12">
    <location>
        <begin position="211"/>
        <end position="315"/>
    </location>
</feature>
<dbReference type="InterPro" id="IPR036942">
    <property type="entry name" value="Beta-barrel_TonB_sf"/>
</dbReference>
<evidence type="ECO:0000256" key="3">
    <source>
        <dbReference type="ARBA" id="ARBA00022452"/>
    </source>
</evidence>
<dbReference type="InterPro" id="IPR023997">
    <property type="entry name" value="TonB-dep_OMP_SusC/RagA_CS"/>
</dbReference>
<comment type="similarity">
    <text evidence="8 9">Belongs to the TonB-dependent receptor family.</text>
</comment>
<dbReference type="InterPro" id="IPR012910">
    <property type="entry name" value="Plug_dom"/>
</dbReference>
<dbReference type="EMBL" id="VCEJ01000002">
    <property type="protein sequence ID" value="TLV03480.1"/>
    <property type="molecule type" value="Genomic_DNA"/>
</dbReference>
<evidence type="ECO:0000259" key="12">
    <source>
        <dbReference type="Pfam" id="PF07715"/>
    </source>
</evidence>
<evidence type="ECO:0000259" key="11">
    <source>
        <dbReference type="Pfam" id="PF00593"/>
    </source>
</evidence>
<feature type="domain" description="TonB-dependent receptor-like beta-barrel" evidence="11">
    <location>
        <begin position="551"/>
        <end position="1127"/>
    </location>
</feature>
<dbReference type="InterPro" id="IPR008969">
    <property type="entry name" value="CarboxyPept-like_regulatory"/>
</dbReference>
<keyword evidence="13" id="KW-0675">Receptor</keyword>
<keyword evidence="14" id="KW-1185">Reference proteome</keyword>
<dbReference type="OrthoDB" id="9768177at2"/>
<sequence length="1174" mass="129439">MRISTLILGINVLTTALLMAGPTEAQHVSMDVRQTRVKTVLKQIEQQTGLTFAFDEKLLRKTPEVTIYASGQPIPAILKMIEKQTDLEFRQVGNMIGVTEKPHTGQVTEKNQTDAQAIVRTIKGKITDEKGEGLPSVSIRVKGTSDGTMSDIDGTYSINVAGDESILIYSFIGFTAQEIMVGARSAIDVQMQPDVSTLSEVVVTGYGAQRKKDLIGAVSVVDVDQLKQTTDGQVTNQLQGRASGVTVVSSGQPGDAPQVRIRGLNTFGNNNPLYVVDGVPTTSIADLNTNDIASMQVLKDAGSASIYGSRAANGVIIITTRKGKDKVKVNYSAWFGMQTPPRGNVWNTLNPQEQAQLKFQVQKNSGLTLGDDQYGYGQTPVLPDYILPTGAKEGDPGTNPDLYYVNPNYTSVDDFNTFNQIVKANKSGTDWFHEIFKPAPSTSHNISLSGGSDQGSYLFSMNYFNQQGALTNTYLKRYTLRSNSQYNIGKHIRIGENLAYSISDNPKSSTSDGGSAIAFSFRMQPIIPVYDIMGNYAGSRATGMGDAFNPVAMRDRTRYDKGLDNRLFGNVFAEVDLFNYFTLRTSFGGENYSGRWNSFSFPSYENKENSNTNTYNEGSYSGFNWTWTNLLTFHKTMGKHELTVAAGTEAYNNKYWELGGSTQGYFSFDPNYMNLGTGSGTRSNYSSRSLDALYSLISRVDYIYNDKYLLGGILRRDGSSKFINERYGYFPAVSAGWRISKEGFMQGIPWLDDLKIRANYGVMGNQINVGSGNAFTTYTSNRRSSYYDLAGTSGTGALEGFERSQIGNPDAIWEKDISTNIGIDATFFKGRLDVIADYYVKNIKDLLFNPSLIGTQGGGNVPFVNIGQMKNKGIDLQVNSKFDIGRDLKLNATLTFTSYNNKILKVANNTNYFDLEGRGFDGASIVRNSVGNSIGQFFGYKVIGFWNSDEEIAAANAQAVQQTGDPNAVYQDGAALGRFRYENINGDGQITAADRQMLGNPNPDFSYGLNLAFNYKQLDLSIFFYGVQGNQIWNQTRWWSDFNSSRSGAKSKIALYDSWTPEHHNATAPIQENASSFSTINVPNSYFIEDGSYLRAKNVQLGYTLAPAFLKKIKMQQLRFYLQATNLFTITKYSGLDPEVSRNNSANASQIVFGIDEGSYPSSKQYTVGLNLTF</sequence>
<dbReference type="Pfam" id="PF07715">
    <property type="entry name" value="Plug"/>
    <property type="match status" value="1"/>
</dbReference>
<dbReference type="Pfam" id="PF00593">
    <property type="entry name" value="TonB_dep_Rec_b-barrel"/>
    <property type="match status" value="1"/>
</dbReference>
<dbReference type="PROSITE" id="PS52016">
    <property type="entry name" value="TONB_DEPENDENT_REC_3"/>
    <property type="match status" value="1"/>
</dbReference>
<dbReference type="InterPro" id="IPR039426">
    <property type="entry name" value="TonB-dep_rcpt-like"/>
</dbReference>
<keyword evidence="5 9" id="KW-0798">TonB box</keyword>
<dbReference type="NCBIfam" id="TIGR04056">
    <property type="entry name" value="OMP_RagA_SusC"/>
    <property type="match status" value="1"/>
</dbReference>
<comment type="subcellular location">
    <subcellularLocation>
        <location evidence="1 8">Cell outer membrane</location>
        <topology evidence="1 8">Multi-pass membrane protein</topology>
    </subcellularLocation>
</comment>
<dbReference type="GO" id="GO:0009279">
    <property type="term" value="C:cell outer membrane"/>
    <property type="evidence" value="ECO:0007669"/>
    <property type="project" value="UniProtKB-SubCell"/>
</dbReference>
<comment type="caution">
    <text evidence="13">The sequence shown here is derived from an EMBL/GenBank/DDBJ whole genome shotgun (WGS) entry which is preliminary data.</text>
</comment>
<evidence type="ECO:0000313" key="14">
    <source>
        <dbReference type="Proteomes" id="UP000306402"/>
    </source>
</evidence>
<evidence type="ECO:0000256" key="7">
    <source>
        <dbReference type="ARBA" id="ARBA00023237"/>
    </source>
</evidence>
<dbReference type="SUPFAM" id="SSF49464">
    <property type="entry name" value="Carboxypeptidase regulatory domain-like"/>
    <property type="match status" value="1"/>
</dbReference>
<evidence type="ECO:0000256" key="8">
    <source>
        <dbReference type="PROSITE-ProRule" id="PRU01360"/>
    </source>
</evidence>
<protein>
    <submittedName>
        <fullName evidence="13">TonB-dependent receptor</fullName>
    </submittedName>
</protein>
<evidence type="ECO:0000256" key="9">
    <source>
        <dbReference type="RuleBase" id="RU003357"/>
    </source>
</evidence>
<gene>
    <name evidence="13" type="ORF">FEN17_07705</name>
</gene>
<keyword evidence="3 8" id="KW-1134">Transmembrane beta strand</keyword>
<dbReference type="InterPro" id="IPR000531">
    <property type="entry name" value="Beta-barrel_TonB"/>
</dbReference>
<dbReference type="Gene3D" id="2.40.170.20">
    <property type="entry name" value="TonB-dependent receptor, beta-barrel domain"/>
    <property type="match status" value="1"/>
</dbReference>
<feature type="signal peptide" evidence="10">
    <location>
        <begin position="1"/>
        <end position="25"/>
    </location>
</feature>
<dbReference type="InterPro" id="IPR037066">
    <property type="entry name" value="Plug_dom_sf"/>
</dbReference>
<evidence type="ECO:0000256" key="1">
    <source>
        <dbReference type="ARBA" id="ARBA00004571"/>
    </source>
</evidence>
<evidence type="ECO:0000256" key="4">
    <source>
        <dbReference type="ARBA" id="ARBA00022692"/>
    </source>
</evidence>
<dbReference type="Pfam" id="PF13715">
    <property type="entry name" value="CarbopepD_reg_2"/>
    <property type="match status" value="1"/>
</dbReference>
<accession>A0A5R9L5D1</accession>
<evidence type="ECO:0000256" key="2">
    <source>
        <dbReference type="ARBA" id="ARBA00022448"/>
    </source>
</evidence>
<dbReference type="AlphaFoldDB" id="A0A5R9L5D1"/>
<reference evidence="13 14" key="1">
    <citation type="submission" date="2019-05" db="EMBL/GenBank/DDBJ databases">
        <authorList>
            <person name="Qu J.-H."/>
        </authorList>
    </citation>
    <scope>NUCLEOTIDE SEQUENCE [LARGE SCALE GENOMIC DNA]</scope>
    <source>
        <strain evidence="13 14">T17</strain>
    </source>
</reference>
<evidence type="ECO:0000256" key="5">
    <source>
        <dbReference type="ARBA" id="ARBA00023077"/>
    </source>
</evidence>
<dbReference type="Gene3D" id="2.60.40.1120">
    <property type="entry name" value="Carboxypeptidase-like, regulatory domain"/>
    <property type="match status" value="1"/>
</dbReference>
<organism evidence="13 14">
    <name type="scientific">Dyadobacter luticola</name>
    <dbReference type="NCBI Taxonomy" id="1979387"/>
    <lineage>
        <taxon>Bacteria</taxon>
        <taxon>Pseudomonadati</taxon>
        <taxon>Bacteroidota</taxon>
        <taxon>Cytophagia</taxon>
        <taxon>Cytophagales</taxon>
        <taxon>Spirosomataceae</taxon>
        <taxon>Dyadobacter</taxon>
    </lineage>
</organism>
<evidence type="ECO:0000313" key="13">
    <source>
        <dbReference type="EMBL" id="TLV03480.1"/>
    </source>
</evidence>
<evidence type="ECO:0000256" key="10">
    <source>
        <dbReference type="SAM" id="SignalP"/>
    </source>
</evidence>
<dbReference type="RefSeq" id="WP_138364688.1">
    <property type="nucleotide sequence ID" value="NZ_VCEJ01000002.1"/>
</dbReference>
<name>A0A5R9L5D1_9BACT</name>
<keyword evidence="6 8" id="KW-0472">Membrane</keyword>
<dbReference type="SUPFAM" id="SSF56935">
    <property type="entry name" value="Porins"/>
    <property type="match status" value="1"/>
</dbReference>
<dbReference type="InterPro" id="IPR023996">
    <property type="entry name" value="TonB-dep_OMP_SusC/RagA"/>
</dbReference>
<dbReference type="Proteomes" id="UP000306402">
    <property type="component" value="Unassembled WGS sequence"/>
</dbReference>
<keyword evidence="4 8" id="KW-0812">Transmembrane</keyword>
<proteinExistence type="inferred from homology"/>
<dbReference type="Gene3D" id="2.170.130.10">
    <property type="entry name" value="TonB-dependent receptor, plug domain"/>
    <property type="match status" value="1"/>
</dbReference>
<keyword evidence="2 8" id="KW-0813">Transport</keyword>
<feature type="chain" id="PRO_5024328119" evidence="10">
    <location>
        <begin position="26"/>
        <end position="1174"/>
    </location>
</feature>
<evidence type="ECO:0000256" key="6">
    <source>
        <dbReference type="ARBA" id="ARBA00023136"/>
    </source>
</evidence>
<keyword evidence="7 8" id="KW-0998">Cell outer membrane</keyword>
<dbReference type="NCBIfam" id="TIGR04057">
    <property type="entry name" value="SusC_RagA_signa"/>
    <property type="match status" value="1"/>
</dbReference>
<keyword evidence="10" id="KW-0732">Signal</keyword>